<dbReference type="Gene3D" id="3.40.630.40">
    <property type="entry name" value="Zn-dependent exopeptidases"/>
    <property type="match status" value="1"/>
</dbReference>
<dbReference type="InterPro" id="IPR002508">
    <property type="entry name" value="MurNAc-LAA_cat"/>
</dbReference>
<feature type="chain" id="PRO_5034964667" description="MurNAc-LAA domain-containing protein" evidence="3">
    <location>
        <begin position="29"/>
        <end position="1045"/>
    </location>
</feature>
<feature type="compositionally biased region" description="Polar residues" evidence="2">
    <location>
        <begin position="255"/>
        <end position="265"/>
    </location>
</feature>
<feature type="signal peptide" evidence="3">
    <location>
        <begin position="1"/>
        <end position="28"/>
    </location>
</feature>
<evidence type="ECO:0000256" key="1">
    <source>
        <dbReference type="ARBA" id="ARBA00022801"/>
    </source>
</evidence>
<dbReference type="Pfam" id="PF01520">
    <property type="entry name" value="Amidase_3"/>
    <property type="match status" value="1"/>
</dbReference>
<feature type="region of interest" description="Disordered" evidence="2">
    <location>
        <begin position="219"/>
        <end position="267"/>
    </location>
</feature>
<dbReference type="Proteomes" id="UP000600547">
    <property type="component" value="Unassembled WGS sequence"/>
</dbReference>
<dbReference type="InterPro" id="IPR050695">
    <property type="entry name" value="N-acetylmuramoyl_amidase_3"/>
</dbReference>
<dbReference type="GO" id="GO:0008745">
    <property type="term" value="F:N-acetylmuramoyl-L-alanine amidase activity"/>
    <property type="evidence" value="ECO:0007669"/>
    <property type="project" value="InterPro"/>
</dbReference>
<name>A0A8H9GRX0_9DEIO</name>
<protein>
    <recommendedName>
        <fullName evidence="4">MurNAc-LAA domain-containing protein</fullName>
    </recommendedName>
</protein>
<keyword evidence="6" id="KW-1185">Reference proteome</keyword>
<reference evidence="6" key="1">
    <citation type="journal article" date="2019" name="Int. J. Syst. Evol. Microbiol.">
        <title>The Global Catalogue of Microorganisms (GCM) 10K type strain sequencing project: providing services to taxonomists for standard genome sequencing and annotation.</title>
        <authorList>
            <consortium name="The Broad Institute Genomics Platform"/>
            <consortium name="The Broad Institute Genome Sequencing Center for Infectious Disease"/>
            <person name="Wu L."/>
            <person name="Ma J."/>
        </authorList>
    </citation>
    <scope>NUCLEOTIDE SEQUENCE [LARGE SCALE GENOMIC DNA]</scope>
    <source>
        <strain evidence="6">JCM 31047</strain>
    </source>
</reference>
<dbReference type="SMART" id="SM00646">
    <property type="entry name" value="Ami_3"/>
    <property type="match status" value="1"/>
</dbReference>
<evidence type="ECO:0000313" key="6">
    <source>
        <dbReference type="Proteomes" id="UP000600547"/>
    </source>
</evidence>
<sequence>MLSPDMRPFPARAAPLLAALLLPGAAPAATPAAPAPAAGTPAILVAYPPADHRVAFDHVILEGMVTPGATLTVSGTPVPTGPDGLYMTWWPLKPGGNDLRLIARTPARPGQSARSATRILRVTRTVPRTLPATPTLLTRESVTPAQPTELWDAAGDTPQERQIPVRFQGSPGGRATARLAGLPAQPLREGPSGTYSGALDVPATARLSSATVTVTLTGRDGRSASAPAPGRVTSTPGAARTVTTPPGTVPGPGLNASSTRLTTPQGAPLLYPRDGTTYRAVGRVGNDLRVRLAPGVSALVTAAQTAPVGFAPPPAPDGGPISIDPDPAQLTLRLPLGAARPPFTLTQTGDRTLRLTLYATPTRPLTPPDPSDPRLTRLTLSTPTPGVTQLDLTLSAPLWGFTATADGDSLRLTTRQPPTPDPARPLQGRVITLDPGHGGTQNGGAGSLGTPEKNLTLPIALMTAQLLQAQGATVTLTRDTDLTLGLYERGLIAEQVGSDLLISIHANALPDGRDPRGIRGPEVYYTHQQARGAAQAILTALRAGLPDLGPGAGLKPDADLALTRPTTQPSLLIETAYLTDPGNLRILNSPDGQRRIAQAIADGISAYYAGLGRPAAGAHLPTQLRHVGQPAAVPSEGPLPPDNLPPVHRDQRLCKRRDGVVRDAGDVDAAFAGAVDGVLFAEGVHLMGGEGEEAEHALVAFDAQEVPGGVVGAQGGAERGADRADAVAHGVELLVPGFGVVQERGGDGGAVFGGHGVGAAGDALKDAEDGRFLAWVGDEDGGGAGAFAVEAHVLGAAGGDEDGAEVPGHDPQALGVLGQALAEALVGHVDQGDEAARLAVLGEGVPALFGQVEAGGVVAAALHEEDVAGLGVPEGTEDGTQVGLAGAVVLPGVLGGEEAGGAHEGVVVGVAGVGRPDGRVGVGAGDQVGEGAQGAGAADGLHGHGAVQGGGVVAEEEAGHGGGEVGVAAQGPVDLAGGRLGEVAFGVLDGAEDGRVAVRVAVDADAEVEFVGAGVVAVGVLEGPEGVEGEGAQVTEHGRLLDGQA</sequence>
<evidence type="ECO:0000256" key="3">
    <source>
        <dbReference type="SAM" id="SignalP"/>
    </source>
</evidence>
<evidence type="ECO:0000313" key="5">
    <source>
        <dbReference type="EMBL" id="GGM47217.1"/>
    </source>
</evidence>
<dbReference type="EMBL" id="BMQG01000007">
    <property type="protein sequence ID" value="GGM47217.1"/>
    <property type="molecule type" value="Genomic_DNA"/>
</dbReference>
<dbReference type="PANTHER" id="PTHR30404:SF0">
    <property type="entry name" value="N-ACETYLMURAMOYL-L-ALANINE AMIDASE AMIC"/>
    <property type="match status" value="1"/>
</dbReference>
<accession>A0A8H9GRX0</accession>
<keyword evidence="1" id="KW-0378">Hydrolase</keyword>
<dbReference type="PANTHER" id="PTHR30404">
    <property type="entry name" value="N-ACETYLMURAMOYL-L-ALANINE AMIDASE"/>
    <property type="match status" value="1"/>
</dbReference>
<proteinExistence type="predicted"/>
<dbReference type="GO" id="GO:0009253">
    <property type="term" value="P:peptidoglycan catabolic process"/>
    <property type="evidence" value="ECO:0007669"/>
    <property type="project" value="InterPro"/>
</dbReference>
<evidence type="ECO:0000256" key="2">
    <source>
        <dbReference type="SAM" id="MobiDB-lite"/>
    </source>
</evidence>
<dbReference type="AlphaFoldDB" id="A0A8H9GRX0"/>
<keyword evidence="3" id="KW-0732">Signal</keyword>
<dbReference type="GO" id="GO:0030288">
    <property type="term" value="C:outer membrane-bounded periplasmic space"/>
    <property type="evidence" value="ECO:0007669"/>
    <property type="project" value="TreeGrafter"/>
</dbReference>
<dbReference type="CDD" id="cd02696">
    <property type="entry name" value="MurNAc-LAA"/>
    <property type="match status" value="1"/>
</dbReference>
<feature type="domain" description="MurNAc-LAA" evidence="4">
    <location>
        <begin position="490"/>
        <end position="605"/>
    </location>
</feature>
<dbReference type="SUPFAM" id="SSF53187">
    <property type="entry name" value="Zn-dependent exopeptidases"/>
    <property type="match status" value="1"/>
</dbReference>
<organism evidence="5 6">
    <name type="scientific">Deinococcus arenae</name>
    <dbReference type="NCBI Taxonomy" id="1452751"/>
    <lineage>
        <taxon>Bacteria</taxon>
        <taxon>Thermotogati</taxon>
        <taxon>Deinococcota</taxon>
        <taxon>Deinococci</taxon>
        <taxon>Deinococcales</taxon>
        <taxon>Deinococcaceae</taxon>
        <taxon>Deinococcus</taxon>
    </lineage>
</organism>
<comment type="caution">
    <text evidence="5">The sequence shown here is derived from an EMBL/GenBank/DDBJ whole genome shotgun (WGS) entry which is preliminary data.</text>
</comment>
<evidence type="ECO:0000259" key="4">
    <source>
        <dbReference type="SMART" id="SM00646"/>
    </source>
</evidence>
<feature type="compositionally biased region" description="Low complexity" evidence="2">
    <location>
        <begin position="235"/>
        <end position="246"/>
    </location>
</feature>
<gene>
    <name evidence="5" type="ORF">GCM10008956_24280</name>
</gene>